<dbReference type="GO" id="GO:0071933">
    <property type="term" value="F:Arp2/3 complex binding"/>
    <property type="evidence" value="ECO:0007669"/>
    <property type="project" value="TreeGrafter"/>
</dbReference>
<dbReference type="GO" id="GO:0051666">
    <property type="term" value="P:actin cortical patch localization"/>
    <property type="evidence" value="ECO:0007669"/>
    <property type="project" value="TreeGrafter"/>
</dbReference>
<evidence type="ECO:0000259" key="1">
    <source>
        <dbReference type="Pfam" id="PF09431"/>
    </source>
</evidence>
<dbReference type="GO" id="GO:0000147">
    <property type="term" value="P:actin cortical patch assembly"/>
    <property type="evidence" value="ECO:0007669"/>
    <property type="project" value="TreeGrafter"/>
</dbReference>
<dbReference type="InterPro" id="IPR018556">
    <property type="entry name" value="SPIN90/Ldb17_LRD"/>
</dbReference>
<keyword evidence="3" id="KW-1185">Reference proteome</keyword>
<dbReference type="PANTHER" id="PTHR13357:SF1">
    <property type="entry name" value="NCK-INTERACTING PROTEIN WITH SH3 DOMAIN"/>
    <property type="match status" value="1"/>
</dbReference>
<evidence type="ECO:0000313" key="3">
    <source>
        <dbReference type="Proteomes" id="UP000326924"/>
    </source>
</evidence>
<dbReference type="PANTHER" id="PTHR13357">
    <property type="entry name" value="SH3 ADAPTER PROTEIN SPIN90 NCK INTERACTING PROTEIN WITH SH3 DOMAIN"/>
    <property type="match status" value="1"/>
</dbReference>
<dbReference type="Proteomes" id="UP000326924">
    <property type="component" value="Unassembled WGS sequence"/>
</dbReference>
<dbReference type="Pfam" id="PF09431">
    <property type="entry name" value="SPIN90_LRD"/>
    <property type="match status" value="1"/>
</dbReference>
<dbReference type="AlphaFoldDB" id="A0A5J5ENF7"/>
<sequence>MDFVSYSLENEQQFWDELDEIVKRPCDNQHAIDSALKAYLTFVANYAHQYLRSDYDWAKCAFKLLGAQLFRLHKNYVRRRMFGRLRKEQSTPRLQLVAIILLYDGRESSRVFEHMLDEGLFVRLVDLVREKKEQDPIMWRVFLDLLYEMSRIQRVRHEDLDAIDDEFVKYLFQLVEEDPEDLDNDPYHYPVIRMLLVLNEQYMVSTHTTPSSGRSLDNGPTNKIIKILCYHGTDYRTFGENIVLLINRESETCLQLLILKLLYLLFTTTATYEYFYSNDLRVLVDVIIRNLLDLPDEALSLRHTYLRVLYPLLNHTQLRKAPHYKREELLELFMTLSDAGSAHFAPPDPTTIRLVSRCLTVPWLKPVIEEGPVNPAHRFLGMTLARQGESSISVVEMAAQSEKPGVMLPSRTRDDPNNVAADLNANATGGYEIAGEA</sequence>
<comment type="caution">
    <text evidence="2">The sequence shown here is derived from an EMBL/GenBank/DDBJ whole genome shotgun (WGS) entry which is preliminary data.</text>
</comment>
<evidence type="ECO:0000313" key="2">
    <source>
        <dbReference type="EMBL" id="KAA8897068.1"/>
    </source>
</evidence>
<dbReference type="InParanoid" id="A0A5J5ENF7"/>
<dbReference type="FunCoup" id="A0A5J5ENF7">
    <property type="interactions" value="6"/>
</dbReference>
<reference evidence="2 3" key="1">
    <citation type="submission" date="2019-09" db="EMBL/GenBank/DDBJ databases">
        <title>Draft genome of the ectomycorrhizal ascomycete Sphaerosporella brunnea.</title>
        <authorList>
            <consortium name="DOE Joint Genome Institute"/>
            <person name="Benucci G.M."/>
            <person name="Marozzi G."/>
            <person name="Antonielli L."/>
            <person name="Sanchez S."/>
            <person name="Marco P."/>
            <person name="Wang X."/>
            <person name="Falini L.B."/>
            <person name="Barry K."/>
            <person name="Haridas S."/>
            <person name="Lipzen A."/>
            <person name="Labutti K."/>
            <person name="Grigoriev I.V."/>
            <person name="Murat C."/>
            <person name="Martin F."/>
            <person name="Albertini E."/>
            <person name="Donnini D."/>
            <person name="Bonito G."/>
        </authorList>
    </citation>
    <scope>NUCLEOTIDE SEQUENCE [LARGE SCALE GENOMIC DNA]</scope>
    <source>
        <strain evidence="2 3">Sb_GMNB300</strain>
    </source>
</reference>
<dbReference type="InterPro" id="IPR030125">
    <property type="entry name" value="SPIN90/Ldb17"/>
</dbReference>
<accession>A0A5J5ENF7</accession>
<dbReference type="GO" id="GO:0006897">
    <property type="term" value="P:endocytosis"/>
    <property type="evidence" value="ECO:0007669"/>
    <property type="project" value="TreeGrafter"/>
</dbReference>
<proteinExistence type="predicted"/>
<dbReference type="OrthoDB" id="445362at2759"/>
<organism evidence="2 3">
    <name type="scientific">Sphaerosporella brunnea</name>
    <dbReference type="NCBI Taxonomy" id="1250544"/>
    <lineage>
        <taxon>Eukaryota</taxon>
        <taxon>Fungi</taxon>
        <taxon>Dikarya</taxon>
        <taxon>Ascomycota</taxon>
        <taxon>Pezizomycotina</taxon>
        <taxon>Pezizomycetes</taxon>
        <taxon>Pezizales</taxon>
        <taxon>Pyronemataceae</taxon>
        <taxon>Sphaerosporella</taxon>
    </lineage>
</organism>
<dbReference type="EMBL" id="VXIS01000203">
    <property type="protein sequence ID" value="KAA8897068.1"/>
    <property type="molecule type" value="Genomic_DNA"/>
</dbReference>
<protein>
    <recommendedName>
        <fullName evidence="1">SPIN90/Ldb17 leucine-rich domain-containing protein</fullName>
    </recommendedName>
</protein>
<feature type="domain" description="SPIN90/Ldb17 leucine-rich" evidence="1">
    <location>
        <begin position="185"/>
        <end position="329"/>
    </location>
</feature>
<gene>
    <name evidence="2" type="ORF">FN846DRAFT_993261</name>
</gene>
<name>A0A5J5ENF7_9PEZI</name>
<dbReference type="GO" id="GO:0030479">
    <property type="term" value="C:actin cortical patch"/>
    <property type="evidence" value="ECO:0007669"/>
    <property type="project" value="TreeGrafter"/>
</dbReference>